<accession>A0A0C9MGG8</accession>
<dbReference type="InterPro" id="IPR050729">
    <property type="entry name" value="Rho-GAP"/>
</dbReference>
<feature type="region of interest" description="Disordered" evidence="5">
    <location>
        <begin position="360"/>
        <end position="430"/>
    </location>
</feature>
<organism evidence="8">
    <name type="scientific">Mucor ambiguus</name>
    <dbReference type="NCBI Taxonomy" id="91626"/>
    <lineage>
        <taxon>Eukaryota</taxon>
        <taxon>Fungi</taxon>
        <taxon>Fungi incertae sedis</taxon>
        <taxon>Mucoromycota</taxon>
        <taxon>Mucoromycotina</taxon>
        <taxon>Mucoromycetes</taxon>
        <taxon>Mucorales</taxon>
        <taxon>Mucorineae</taxon>
        <taxon>Mucoraceae</taxon>
        <taxon>Mucor</taxon>
    </lineage>
</organism>
<evidence type="ECO:0000256" key="5">
    <source>
        <dbReference type="SAM" id="MobiDB-lite"/>
    </source>
</evidence>
<dbReference type="SUPFAM" id="SSF48350">
    <property type="entry name" value="GTPase activation domain, GAP"/>
    <property type="match status" value="1"/>
</dbReference>
<dbReference type="GO" id="GO:0005737">
    <property type="term" value="C:cytoplasm"/>
    <property type="evidence" value="ECO:0007669"/>
    <property type="project" value="TreeGrafter"/>
</dbReference>
<keyword evidence="4" id="KW-0440">LIM domain</keyword>
<feature type="compositionally biased region" description="Polar residues" evidence="5">
    <location>
        <begin position="362"/>
        <end position="374"/>
    </location>
</feature>
<dbReference type="SMART" id="SM00324">
    <property type="entry name" value="RhoGAP"/>
    <property type="match status" value="1"/>
</dbReference>
<dbReference type="STRING" id="91626.A0A0C9MGG8"/>
<dbReference type="GO" id="GO:0005096">
    <property type="term" value="F:GTPase activator activity"/>
    <property type="evidence" value="ECO:0007669"/>
    <property type="project" value="UniProtKB-KW"/>
</dbReference>
<feature type="compositionally biased region" description="Low complexity" evidence="5">
    <location>
        <begin position="414"/>
        <end position="430"/>
    </location>
</feature>
<dbReference type="PROSITE" id="PS50238">
    <property type="entry name" value="RHOGAP"/>
    <property type="match status" value="1"/>
</dbReference>
<evidence type="ECO:0000313" key="9">
    <source>
        <dbReference type="Proteomes" id="UP000053815"/>
    </source>
</evidence>
<evidence type="ECO:0000313" key="8">
    <source>
        <dbReference type="EMBL" id="GAN09776.1"/>
    </source>
</evidence>
<dbReference type="PROSITE" id="PS50023">
    <property type="entry name" value="LIM_DOMAIN_2"/>
    <property type="match status" value="1"/>
</dbReference>
<proteinExistence type="predicted"/>
<dbReference type="SMART" id="SM00132">
    <property type="entry name" value="LIM"/>
    <property type="match status" value="1"/>
</dbReference>
<feature type="region of interest" description="Disordered" evidence="5">
    <location>
        <begin position="921"/>
        <end position="953"/>
    </location>
</feature>
<dbReference type="Pfam" id="PF00412">
    <property type="entry name" value="LIM"/>
    <property type="match status" value="1"/>
</dbReference>
<feature type="compositionally biased region" description="Polar residues" evidence="5">
    <location>
        <begin position="932"/>
        <end position="941"/>
    </location>
</feature>
<evidence type="ECO:0000256" key="4">
    <source>
        <dbReference type="PROSITE-ProRule" id="PRU00125"/>
    </source>
</evidence>
<dbReference type="PANTHER" id="PTHR23176:SF129">
    <property type="entry name" value="RHO GTPASE ACTIVATING PROTEIN AT 16F, ISOFORM E-RELATED"/>
    <property type="match status" value="1"/>
</dbReference>
<dbReference type="PANTHER" id="PTHR23176">
    <property type="entry name" value="RHO/RAC/CDC GTPASE-ACTIVATING PROTEIN"/>
    <property type="match status" value="1"/>
</dbReference>
<feature type="region of interest" description="Disordered" evidence="5">
    <location>
        <begin position="881"/>
        <end position="902"/>
    </location>
</feature>
<dbReference type="Gene3D" id="2.10.110.10">
    <property type="entry name" value="Cysteine Rich Protein"/>
    <property type="match status" value="1"/>
</dbReference>
<dbReference type="PROSITE" id="PS00478">
    <property type="entry name" value="LIM_DOMAIN_1"/>
    <property type="match status" value="1"/>
</dbReference>
<keyword evidence="3 4" id="KW-0862">Zinc</keyword>
<dbReference type="AlphaFoldDB" id="A0A0C9MGG8"/>
<keyword evidence="2 4" id="KW-0479">Metal-binding</keyword>
<dbReference type="InterPro" id="IPR000198">
    <property type="entry name" value="RhoGAP_dom"/>
</dbReference>
<reference evidence="8" key="1">
    <citation type="submission" date="2014-09" db="EMBL/GenBank/DDBJ databases">
        <title>Draft genome sequence of an oleaginous Mucoromycotina fungus Mucor ambiguus NBRC6742.</title>
        <authorList>
            <person name="Takeda I."/>
            <person name="Yamane N."/>
            <person name="Morita T."/>
            <person name="Tamano K."/>
            <person name="Machida M."/>
            <person name="Baker S."/>
            <person name="Koike H."/>
        </authorList>
    </citation>
    <scope>NUCLEOTIDE SEQUENCE</scope>
    <source>
        <strain evidence="8">NBRC 6742</strain>
    </source>
</reference>
<sequence>MIYETHCAGCDQAILKQFVEHVNLPNQIWHPECYMIFKFWGAKLAPKNPAEPKDILTIQNQIERKVTRVWTDLSSFEESSANCISDMLLNVAADAYIEGIRMANQFIMHLEVLFNALDGMEQTPNTDLHCNNEASLICKQMIRFFQLLTAPPNETSITQELLSLVTGLAQNLKSLIRIGLSAALNLERECHVENAIPQFLNQLLELEKKRVWIAGRYWFKDPPATTTGDYTAHSQVNICCQCQSTIQDTDYYTSSHWQWHPSCFQCSKCTAALTETSALLLENALYCSSCCELDTNHSSIARCTHVTLLQQNLNQLKAYMSTMSTKSTPVITSNLNGVKTSPNQALMPETKRQRSILRVLGSRQQQQHRSNRLNSVHLGQIGRTSSTTLKDSAPSSLSRKKGGDLMISTDTTNSPLSQQQQPHSSAALSSPISPVVSPLVAASPSSITKGGRFTQSIRRTFSTSSQYSGKHRPSLYNVFQPKKREPRRASVLTIDESGHTSHKYVQLSTLTPSQDFIVRHAAVIAIEPLMSAAFSLDELIDLIDEKKKKKKRTYTDSNPPHYSQNPASALWGKLITHIKASSSSSTSTTITSAAMKHNGNKTFGVTLAMVAQRDRDQLLLQPKQDDGGVTLRDYTPALAASFSDNALIPIFVKSCVMVILQSDMSIEGVFRKNGNIRQLRTLSESIDQLRPATTSMATMEELLANQNAIQLAALLKRYLRELPEPLLTFSLYKLFVQCGRIVEDQGQKKKALHLACCLLPKANRDTVIMLFCCLKWVSTFSDTNKMDIPNLARVIAPSVLFDRPSQTSSASIAAAASAAVDLRQGAQEEINVIETLIREVDDLSIIPSDLTIFTLHDINQDMTDLNSRYFVHHYQQLITEMQNQRSKSENNSPVTPTSSGRKLTQSTLLLKHYIGIPKPLSFHSNNNSSSSPKLVTQAPSTKQRRTSWIPGLK</sequence>
<evidence type="ECO:0000259" key="7">
    <source>
        <dbReference type="PROSITE" id="PS50238"/>
    </source>
</evidence>
<dbReference type="GO" id="GO:0007165">
    <property type="term" value="P:signal transduction"/>
    <property type="evidence" value="ECO:0007669"/>
    <property type="project" value="InterPro"/>
</dbReference>
<dbReference type="Proteomes" id="UP000053815">
    <property type="component" value="Unassembled WGS sequence"/>
</dbReference>
<protein>
    <submittedName>
        <fullName evidence="8">LRG1 protein</fullName>
    </submittedName>
</protein>
<feature type="domain" description="LIM zinc-binding" evidence="6">
    <location>
        <begin position="237"/>
        <end position="297"/>
    </location>
</feature>
<dbReference type="CDD" id="cd08368">
    <property type="entry name" value="LIM"/>
    <property type="match status" value="2"/>
</dbReference>
<dbReference type="OrthoDB" id="20689at2759"/>
<dbReference type="InterPro" id="IPR008936">
    <property type="entry name" value="Rho_GTPase_activation_prot"/>
</dbReference>
<keyword evidence="1" id="KW-0343">GTPase activation</keyword>
<dbReference type="InterPro" id="IPR001781">
    <property type="entry name" value="Znf_LIM"/>
</dbReference>
<evidence type="ECO:0000256" key="2">
    <source>
        <dbReference type="ARBA" id="ARBA00022723"/>
    </source>
</evidence>
<gene>
    <name evidence="8" type="ORF">MAM1_0290c09308</name>
</gene>
<feature type="domain" description="Rho-GAP" evidence="7">
    <location>
        <begin position="629"/>
        <end position="844"/>
    </location>
</feature>
<keyword evidence="9" id="KW-1185">Reference proteome</keyword>
<dbReference type="EMBL" id="DF836579">
    <property type="protein sequence ID" value="GAN09776.1"/>
    <property type="molecule type" value="Genomic_DNA"/>
</dbReference>
<dbReference type="GO" id="GO:0046872">
    <property type="term" value="F:metal ion binding"/>
    <property type="evidence" value="ECO:0007669"/>
    <property type="project" value="UniProtKB-KW"/>
</dbReference>
<feature type="compositionally biased region" description="Polar residues" evidence="5">
    <location>
        <begin position="382"/>
        <end position="397"/>
    </location>
</feature>
<dbReference type="Gene3D" id="1.10.555.10">
    <property type="entry name" value="Rho GTPase activation protein"/>
    <property type="match status" value="1"/>
</dbReference>
<evidence type="ECO:0000256" key="3">
    <source>
        <dbReference type="ARBA" id="ARBA00022833"/>
    </source>
</evidence>
<dbReference type="Pfam" id="PF00620">
    <property type="entry name" value="RhoGAP"/>
    <property type="match status" value="1"/>
</dbReference>
<evidence type="ECO:0000256" key="1">
    <source>
        <dbReference type="ARBA" id="ARBA00022468"/>
    </source>
</evidence>
<name>A0A0C9MGG8_9FUNG</name>
<evidence type="ECO:0000259" key="6">
    <source>
        <dbReference type="PROSITE" id="PS50023"/>
    </source>
</evidence>